<accession>A0A0C4Y7A9</accession>
<name>A0A0C4Y7A9_9BURK</name>
<dbReference type="KEGG" id="cbw:RR42_m1417"/>
<dbReference type="EMBL" id="CP010536">
    <property type="protein sequence ID" value="AJG18818.1"/>
    <property type="molecule type" value="Genomic_DNA"/>
</dbReference>
<protein>
    <submittedName>
        <fullName evidence="1">Uncharacterized protein</fullName>
    </submittedName>
</protein>
<dbReference type="AlphaFoldDB" id="A0A0C4Y7A9"/>
<evidence type="ECO:0000313" key="2">
    <source>
        <dbReference type="Proteomes" id="UP000031843"/>
    </source>
</evidence>
<keyword evidence="2" id="KW-1185">Reference proteome</keyword>
<organism evidence="1 2">
    <name type="scientific">Cupriavidus basilensis</name>
    <dbReference type="NCBI Taxonomy" id="68895"/>
    <lineage>
        <taxon>Bacteria</taxon>
        <taxon>Pseudomonadati</taxon>
        <taxon>Pseudomonadota</taxon>
        <taxon>Betaproteobacteria</taxon>
        <taxon>Burkholderiales</taxon>
        <taxon>Burkholderiaceae</taxon>
        <taxon>Cupriavidus</taxon>
    </lineage>
</organism>
<proteinExistence type="predicted"/>
<reference evidence="1 2" key="1">
    <citation type="journal article" date="2015" name="Genome Announc.">
        <title>Complete Genome Sequence of Cupriavidus basilensis 4G11, Isolated from the Oak Ridge Field Research Center Site.</title>
        <authorList>
            <person name="Ray J."/>
            <person name="Waters R.J."/>
            <person name="Skerker J.M."/>
            <person name="Kuehl J.V."/>
            <person name="Price M.N."/>
            <person name="Huang J."/>
            <person name="Chakraborty R."/>
            <person name="Arkin A.P."/>
            <person name="Deutschbauer A."/>
        </authorList>
    </citation>
    <scope>NUCLEOTIDE SEQUENCE [LARGE SCALE GENOMIC DNA]</scope>
    <source>
        <strain evidence="1">4G11</strain>
    </source>
</reference>
<evidence type="ECO:0000313" key="1">
    <source>
        <dbReference type="EMBL" id="AJG18818.1"/>
    </source>
</evidence>
<sequence>MRLLADYDATATFPNTIEMAHAGVWNAALSHSDLLLYYNYLKSQLGSVLTIG</sequence>
<gene>
    <name evidence="1" type="ORF">RR42_m1417</name>
</gene>
<dbReference type="Proteomes" id="UP000031843">
    <property type="component" value="Chromosome main"/>
</dbReference>